<keyword evidence="2" id="KW-0378">Hydrolase</keyword>
<name>A0A921HTC4_9LACO</name>
<dbReference type="GO" id="GO:0004386">
    <property type="term" value="F:helicase activity"/>
    <property type="evidence" value="ECO:0007669"/>
    <property type="project" value="UniProtKB-KW"/>
</dbReference>
<reference evidence="6" key="2">
    <citation type="submission" date="2021-09" db="EMBL/GenBank/DDBJ databases">
        <authorList>
            <person name="Gilroy R."/>
        </authorList>
    </citation>
    <scope>NUCLEOTIDE SEQUENCE</scope>
    <source>
        <strain evidence="6">7886</strain>
    </source>
</reference>
<dbReference type="InterPro" id="IPR027417">
    <property type="entry name" value="P-loop_NTPase"/>
</dbReference>
<evidence type="ECO:0000256" key="1">
    <source>
        <dbReference type="ARBA" id="ARBA00022741"/>
    </source>
</evidence>
<proteinExistence type="predicted"/>
<dbReference type="GO" id="GO:0016787">
    <property type="term" value="F:hydrolase activity"/>
    <property type="evidence" value="ECO:0007669"/>
    <property type="project" value="UniProtKB-KW"/>
</dbReference>
<gene>
    <name evidence="6" type="ORF">K8V88_07905</name>
</gene>
<dbReference type="Gene3D" id="3.30.160.800">
    <property type="match status" value="1"/>
</dbReference>
<evidence type="ECO:0000313" key="6">
    <source>
        <dbReference type="EMBL" id="HJF87348.1"/>
    </source>
</evidence>
<evidence type="ECO:0000256" key="3">
    <source>
        <dbReference type="ARBA" id="ARBA00022806"/>
    </source>
</evidence>
<dbReference type="InterPro" id="IPR014017">
    <property type="entry name" value="DNA_helicase_UvrD-like_C"/>
</dbReference>
<keyword evidence="3" id="KW-0347">Helicase</keyword>
<reference evidence="6" key="1">
    <citation type="journal article" date="2021" name="PeerJ">
        <title>Extensive microbial diversity within the chicken gut microbiome revealed by metagenomics and culture.</title>
        <authorList>
            <person name="Gilroy R."/>
            <person name="Ravi A."/>
            <person name="Getino M."/>
            <person name="Pursley I."/>
            <person name="Horton D.L."/>
            <person name="Alikhan N.F."/>
            <person name="Baker D."/>
            <person name="Gharbi K."/>
            <person name="Hall N."/>
            <person name="Watson M."/>
            <person name="Adriaenssens E.M."/>
            <person name="Foster-Nyarko E."/>
            <person name="Jarju S."/>
            <person name="Secka A."/>
            <person name="Antonio M."/>
            <person name="Oren A."/>
            <person name="Chaudhuri R.R."/>
            <person name="La Ragione R."/>
            <person name="Hildebrand F."/>
            <person name="Pallen M.J."/>
        </authorList>
    </citation>
    <scope>NUCLEOTIDE SEQUENCE</scope>
    <source>
        <strain evidence="6">7886</strain>
    </source>
</reference>
<dbReference type="Proteomes" id="UP000747013">
    <property type="component" value="Unassembled WGS sequence"/>
</dbReference>
<sequence>LESLELIKKALYKKDPDKETAIEDIIKDVVDHDFKYIPDLDFNVDIIKENQNLKNLVFLEINGIAKNVEEEKRLMYVAVTRAKDNIIFDQDPKNDIITQLLSLPKDCDINEPIKDDTIKQDLNDTAKTNLANYQNLSEVVKLLSNPDNLKLISQIMHNQERRNND</sequence>
<dbReference type="AlphaFoldDB" id="A0A921HTC4"/>
<protein>
    <recommendedName>
        <fullName evidence="5">UvrD-like helicase C-terminal domain-containing protein</fullName>
    </recommendedName>
</protein>
<feature type="domain" description="UvrD-like helicase C-terminal" evidence="5">
    <location>
        <begin position="65"/>
        <end position="87"/>
    </location>
</feature>
<dbReference type="SUPFAM" id="SSF52540">
    <property type="entry name" value="P-loop containing nucleoside triphosphate hydrolases"/>
    <property type="match status" value="1"/>
</dbReference>
<comment type="caution">
    <text evidence="6">The sequence shown here is derived from an EMBL/GenBank/DDBJ whole genome shotgun (WGS) entry which is preliminary data.</text>
</comment>
<evidence type="ECO:0000256" key="4">
    <source>
        <dbReference type="ARBA" id="ARBA00022840"/>
    </source>
</evidence>
<organism evidence="6 7">
    <name type="scientific">Companilactobacillus farciminis</name>
    <dbReference type="NCBI Taxonomy" id="1612"/>
    <lineage>
        <taxon>Bacteria</taxon>
        <taxon>Bacillati</taxon>
        <taxon>Bacillota</taxon>
        <taxon>Bacilli</taxon>
        <taxon>Lactobacillales</taxon>
        <taxon>Lactobacillaceae</taxon>
        <taxon>Companilactobacillus</taxon>
    </lineage>
</organism>
<dbReference type="Pfam" id="PF13361">
    <property type="entry name" value="UvrD_C"/>
    <property type="match status" value="1"/>
</dbReference>
<evidence type="ECO:0000259" key="5">
    <source>
        <dbReference type="Pfam" id="PF13361"/>
    </source>
</evidence>
<accession>A0A921HTC4</accession>
<evidence type="ECO:0000313" key="7">
    <source>
        <dbReference type="Proteomes" id="UP000747013"/>
    </source>
</evidence>
<evidence type="ECO:0000256" key="2">
    <source>
        <dbReference type="ARBA" id="ARBA00022801"/>
    </source>
</evidence>
<feature type="non-terminal residue" evidence="6">
    <location>
        <position position="1"/>
    </location>
</feature>
<dbReference type="EMBL" id="DYWC01000180">
    <property type="protein sequence ID" value="HJF87348.1"/>
    <property type="molecule type" value="Genomic_DNA"/>
</dbReference>
<keyword evidence="1" id="KW-0547">Nucleotide-binding</keyword>
<dbReference type="GO" id="GO:0005524">
    <property type="term" value="F:ATP binding"/>
    <property type="evidence" value="ECO:0007669"/>
    <property type="project" value="UniProtKB-KW"/>
</dbReference>
<keyword evidence="4" id="KW-0067">ATP-binding</keyword>